<dbReference type="InterPro" id="IPR042100">
    <property type="entry name" value="Bug_dom1"/>
</dbReference>
<dbReference type="InterPro" id="IPR005064">
    <property type="entry name" value="BUG"/>
</dbReference>
<evidence type="ECO:0000313" key="3">
    <source>
        <dbReference type="EMBL" id="SSW73316.1"/>
    </source>
</evidence>
<evidence type="ECO:0000313" key="4">
    <source>
        <dbReference type="Proteomes" id="UP000289465"/>
    </source>
</evidence>
<comment type="similarity">
    <text evidence="1">Belongs to the UPF0065 (bug) family.</text>
</comment>
<dbReference type="AlphaFoldDB" id="A0A446CZN0"/>
<sequence length="324" mass="34222">MMRTITKGIAALAVAGVLSCAGAARAEYPEKPLRIVVPYTTGGVSDAVTRLIARRLSDEVGQPIVIENQGGANGQIGSSTVARSAPDGYTFVVVVMAHAINPSLYKRMAYDPLRDLRGISLFGRIPMLLVSSGKLPPRSLAEFIAWARANPDRATFASSGAGSGAQLTAEKFAQENGLRITHVPYKGVAPAMGDLLSGQVAAIFDSVQTMMPQVKAGKLRALAITSAERWPAAPEVPTMEEAGVPGFALGSWIGMLAPSGVPDALAARMSTAVQRVLDQPDLRAQLIEYGVDPVGGKPEEFDRFIASEAQRWAKVIAEAGIRLE</sequence>
<dbReference type="PIRSF" id="PIRSF017082">
    <property type="entry name" value="YflP"/>
    <property type="match status" value="1"/>
</dbReference>
<proteinExistence type="inferred from homology"/>
<evidence type="ECO:0000256" key="1">
    <source>
        <dbReference type="ARBA" id="ARBA00006987"/>
    </source>
</evidence>
<name>A0A446CZN0_9BURK</name>
<evidence type="ECO:0008006" key="5">
    <source>
        <dbReference type="Google" id="ProtNLM"/>
    </source>
</evidence>
<accession>A0A446CZN0</accession>
<dbReference type="CDD" id="cd13578">
    <property type="entry name" value="PBP2_Bug27"/>
    <property type="match status" value="1"/>
</dbReference>
<keyword evidence="2" id="KW-0732">Signal</keyword>
<dbReference type="SUPFAM" id="SSF53850">
    <property type="entry name" value="Periplasmic binding protein-like II"/>
    <property type="match status" value="1"/>
</dbReference>
<dbReference type="Proteomes" id="UP000289465">
    <property type="component" value="Unassembled WGS sequence"/>
</dbReference>
<feature type="signal peptide" evidence="2">
    <location>
        <begin position="1"/>
        <end position="26"/>
    </location>
</feature>
<dbReference type="OrthoDB" id="8678477at2"/>
<organism evidence="3 4">
    <name type="scientific">Achromobacter veterisilvae</name>
    <dbReference type="NCBI Taxonomy" id="2069367"/>
    <lineage>
        <taxon>Bacteria</taxon>
        <taxon>Pseudomonadati</taxon>
        <taxon>Pseudomonadota</taxon>
        <taxon>Betaproteobacteria</taxon>
        <taxon>Burkholderiales</taxon>
        <taxon>Alcaligenaceae</taxon>
        <taxon>Achromobacter</taxon>
    </lineage>
</organism>
<reference evidence="3 4" key="1">
    <citation type="submission" date="2018-07" db="EMBL/GenBank/DDBJ databases">
        <authorList>
            <person name="Peeters C."/>
        </authorList>
    </citation>
    <scope>NUCLEOTIDE SEQUENCE [LARGE SCALE GENOMIC DNA]</scope>
    <source>
        <strain evidence="3 4">LMG 30378</strain>
    </source>
</reference>
<dbReference type="PANTHER" id="PTHR42928:SF5">
    <property type="entry name" value="BLR1237 PROTEIN"/>
    <property type="match status" value="1"/>
</dbReference>
<dbReference type="Gene3D" id="3.40.190.150">
    <property type="entry name" value="Bordetella uptake gene, domain 1"/>
    <property type="match status" value="1"/>
</dbReference>
<dbReference type="PANTHER" id="PTHR42928">
    <property type="entry name" value="TRICARBOXYLATE-BINDING PROTEIN"/>
    <property type="match status" value="1"/>
</dbReference>
<feature type="chain" id="PRO_5019387437" description="Tripartite tricarboxylate transporter family receptor" evidence="2">
    <location>
        <begin position="27"/>
        <end position="324"/>
    </location>
</feature>
<evidence type="ECO:0000256" key="2">
    <source>
        <dbReference type="SAM" id="SignalP"/>
    </source>
</evidence>
<dbReference type="RefSeq" id="WP_129246052.1">
    <property type="nucleotide sequence ID" value="NZ_UFQC01000049.1"/>
</dbReference>
<dbReference type="Pfam" id="PF03401">
    <property type="entry name" value="TctC"/>
    <property type="match status" value="1"/>
</dbReference>
<dbReference type="EMBL" id="UFQC01000049">
    <property type="protein sequence ID" value="SSW73316.1"/>
    <property type="molecule type" value="Genomic_DNA"/>
</dbReference>
<gene>
    <name evidence="3" type="ORF">AVE30378_05669</name>
</gene>
<dbReference type="Gene3D" id="3.40.190.10">
    <property type="entry name" value="Periplasmic binding protein-like II"/>
    <property type="match status" value="1"/>
</dbReference>
<protein>
    <recommendedName>
        <fullName evidence="5">Tripartite tricarboxylate transporter family receptor</fullName>
    </recommendedName>
</protein>
<dbReference type="PROSITE" id="PS51257">
    <property type="entry name" value="PROKAR_LIPOPROTEIN"/>
    <property type="match status" value="1"/>
</dbReference>